<comment type="caution">
    <text evidence="12">The sequence shown here is derived from an EMBL/GenBank/DDBJ whole genome shotgun (WGS) entry which is preliminary data.</text>
</comment>
<evidence type="ECO:0000256" key="2">
    <source>
        <dbReference type="ARBA" id="ARBA00022475"/>
    </source>
</evidence>
<evidence type="ECO:0000313" key="13">
    <source>
        <dbReference type="Proteomes" id="UP001148018"/>
    </source>
</evidence>
<dbReference type="SUPFAM" id="SSF81321">
    <property type="entry name" value="Family A G protein-coupled receptor-like"/>
    <property type="match status" value="1"/>
</dbReference>
<keyword evidence="7" id="KW-0675">Receptor</keyword>
<dbReference type="PRINTS" id="PR00237">
    <property type="entry name" value="GPCRRHODOPSN"/>
</dbReference>
<feature type="region of interest" description="Disordered" evidence="9">
    <location>
        <begin position="1"/>
        <end position="23"/>
    </location>
</feature>
<keyword evidence="6 10" id="KW-0472">Membrane</keyword>
<keyword evidence="3 10" id="KW-0812">Transmembrane</keyword>
<dbReference type="EMBL" id="JANIIK010000046">
    <property type="protein sequence ID" value="KAJ3603128.1"/>
    <property type="molecule type" value="Genomic_DNA"/>
</dbReference>
<dbReference type="OrthoDB" id="6117944at2759"/>
<evidence type="ECO:0000313" key="12">
    <source>
        <dbReference type="EMBL" id="KAJ3603128.1"/>
    </source>
</evidence>
<dbReference type="PANTHER" id="PTHR24230">
    <property type="entry name" value="G-PROTEIN COUPLED RECEPTOR"/>
    <property type="match status" value="1"/>
</dbReference>
<evidence type="ECO:0000256" key="3">
    <source>
        <dbReference type="ARBA" id="ARBA00022692"/>
    </source>
</evidence>
<dbReference type="GO" id="GO:0001604">
    <property type="term" value="F:urotensin II receptor activity"/>
    <property type="evidence" value="ECO:0007669"/>
    <property type="project" value="TreeGrafter"/>
</dbReference>
<feature type="domain" description="G-protein coupled receptors family 1 profile" evidence="11">
    <location>
        <begin position="61"/>
        <end position="396"/>
    </location>
</feature>
<feature type="transmembrane region" description="Helical" evidence="10">
    <location>
        <begin position="82"/>
        <end position="101"/>
    </location>
</feature>
<dbReference type="PROSITE" id="PS50262">
    <property type="entry name" value="G_PROTEIN_RECEP_F1_2"/>
    <property type="match status" value="1"/>
</dbReference>
<feature type="transmembrane region" description="Helical" evidence="10">
    <location>
        <begin position="343"/>
        <end position="364"/>
    </location>
</feature>
<dbReference type="PANTHER" id="PTHR24230:SF59">
    <property type="entry name" value="G-PROTEIN COUPLED RECEPTOR 84"/>
    <property type="match status" value="1"/>
</dbReference>
<dbReference type="Pfam" id="PF00001">
    <property type="entry name" value="7tm_1"/>
    <property type="match status" value="1"/>
</dbReference>
<reference evidence="12" key="1">
    <citation type="submission" date="2022-07" db="EMBL/GenBank/DDBJ databases">
        <title>Chromosome-level genome of Muraenolepis orangiensis.</title>
        <authorList>
            <person name="Kim J."/>
        </authorList>
    </citation>
    <scope>NUCLEOTIDE SEQUENCE</scope>
    <source>
        <strain evidence="12">KU_S4_2022</strain>
        <tissue evidence="12">Muscle</tissue>
    </source>
</reference>
<dbReference type="GO" id="GO:0005886">
    <property type="term" value="C:plasma membrane"/>
    <property type="evidence" value="ECO:0007669"/>
    <property type="project" value="UniProtKB-SubCell"/>
</dbReference>
<evidence type="ECO:0000256" key="9">
    <source>
        <dbReference type="SAM" id="MobiDB-lite"/>
    </source>
</evidence>
<evidence type="ECO:0000256" key="5">
    <source>
        <dbReference type="ARBA" id="ARBA00023040"/>
    </source>
</evidence>
<feature type="transmembrane region" description="Helical" evidence="10">
    <location>
        <begin position="161"/>
        <end position="185"/>
    </location>
</feature>
<dbReference type="GO" id="GO:0007218">
    <property type="term" value="P:neuropeptide signaling pathway"/>
    <property type="evidence" value="ECO:0007669"/>
    <property type="project" value="TreeGrafter"/>
</dbReference>
<feature type="transmembrane region" description="Helical" evidence="10">
    <location>
        <begin position="384"/>
        <end position="403"/>
    </location>
</feature>
<dbReference type="InterPro" id="IPR000276">
    <property type="entry name" value="GPCR_Rhodpsn"/>
</dbReference>
<feature type="transmembrane region" description="Helical" evidence="10">
    <location>
        <begin position="205"/>
        <end position="225"/>
    </location>
</feature>
<evidence type="ECO:0000259" key="11">
    <source>
        <dbReference type="PROSITE" id="PS50262"/>
    </source>
</evidence>
<dbReference type="Proteomes" id="UP001148018">
    <property type="component" value="Unassembled WGS sequence"/>
</dbReference>
<feature type="transmembrane region" description="Helical" evidence="10">
    <location>
        <begin position="121"/>
        <end position="140"/>
    </location>
</feature>
<evidence type="ECO:0000256" key="7">
    <source>
        <dbReference type="ARBA" id="ARBA00023170"/>
    </source>
</evidence>
<comment type="subcellular location">
    <subcellularLocation>
        <location evidence="1">Cell membrane</location>
        <topology evidence="1">Multi-pass membrane protein</topology>
    </subcellularLocation>
</comment>
<evidence type="ECO:0000256" key="10">
    <source>
        <dbReference type="SAM" id="Phobius"/>
    </source>
</evidence>
<evidence type="ECO:0000256" key="4">
    <source>
        <dbReference type="ARBA" id="ARBA00022989"/>
    </source>
</evidence>
<evidence type="ECO:0000256" key="8">
    <source>
        <dbReference type="ARBA" id="ARBA00023224"/>
    </source>
</evidence>
<dbReference type="InterPro" id="IPR017452">
    <property type="entry name" value="GPCR_Rhodpsn_7TM"/>
</dbReference>
<dbReference type="SMART" id="SM01381">
    <property type="entry name" value="7TM_GPCR_Srsx"/>
    <property type="match status" value="1"/>
</dbReference>
<keyword evidence="13" id="KW-1185">Reference proteome</keyword>
<feature type="compositionally biased region" description="Polar residues" evidence="9">
    <location>
        <begin position="1"/>
        <end position="21"/>
    </location>
</feature>
<dbReference type="Gene3D" id="1.20.1070.10">
    <property type="entry name" value="Rhodopsin 7-helix transmembrane proteins"/>
    <property type="match status" value="1"/>
</dbReference>
<organism evidence="12 13">
    <name type="scientific">Muraenolepis orangiensis</name>
    <name type="common">Patagonian moray cod</name>
    <dbReference type="NCBI Taxonomy" id="630683"/>
    <lineage>
        <taxon>Eukaryota</taxon>
        <taxon>Metazoa</taxon>
        <taxon>Chordata</taxon>
        <taxon>Craniata</taxon>
        <taxon>Vertebrata</taxon>
        <taxon>Euteleostomi</taxon>
        <taxon>Actinopterygii</taxon>
        <taxon>Neopterygii</taxon>
        <taxon>Teleostei</taxon>
        <taxon>Neoteleostei</taxon>
        <taxon>Acanthomorphata</taxon>
        <taxon>Zeiogadaria</taxon>
        <taxon>Gadariae</taxon>
        <taxon>Gadiformes</taxon>
        <taxon>Muraenolepidoidei</taxon>
        <taxon>Muraenolepididae</taxon>
        <taxon>Muraenolepis</taxon>
    </lineage>
</organism>
<name>A0A9Q0EB22_9TELE</name>
<protein>
    <recommendedName>
        <fullName evidence="11">G-protein coupled receptors family 1 profile domain-containing protein</fullName>
    </recommendedName>
</protein>
<dbReference type="AlphaFoldDB" id="A0A9Q0EB22"/>
<keyword evidence="5" id="KW-0297">G-protein coupled receptor</keyword>
<feature type="transmembrane region" description="Helical" evidence="10">
    <location>
        <begin position="47"/>
        <end position="70"/>
    </location>
</feature>
<proteinExistence type="predicted"/>
<keyword evidence="4 10" id="KW-1133">Transmembrane helix</keyword>
<keyword evidence="2" id="KW-1003">Cell membrane</keyword>
<sequence>MANSTSTSMESSGWKNTSERTPLNDGNFDNTSFSCDHPTVLEYRYFAVLWGSLVTVTGTLGNLMTILAFATDRRLRTRFNVLIVNLALADLLYCTIVQPVSVDSYLHLRWRGGQLWCQTSGLLLMLSNSVSIITLCLIATGRYLLVERRATFRRVFSTRGLLLLVPSTWVLAGASFAPLWSVFVFVPEVCTCSFDRMQGRPYTTILLIFYFFFGLCCVGVFYLLIYKRVRVAAGALVRYRPSHRHSARMNHSGAESGAASTCISEMSNSHELLGDQVDVTWEKAPGELEPSRSVLGSHAAGASFRGGLPSNTLNAVPLPTPPAASPAAPAPGAPQGSGEFKKVTRMCCTVFACFTLCFAPFLLLSAADTGGRAPRLLHMVCANLTWLNSCINPVLYAVINPLFRQSYRLLLSRAAAPLAFLWRR</sequence>
<accession>A0A9Q0EB22</accession>
<keyword evidence="8" id="KW-0807">Transducer</keyword>
<evidence type="ECO:0000256" key="1">
    <source>
        <dbReference type="ARBA" id="ARBA00004651"/>
    </source>
</evidence>
<gene>
    <name evidence="12" type="ORF">NHX12_030872</name>
</gene>
<evidence type="ECO:0000256" key="6">
    <source>
        <dbReference type="ARBA" id="ARBA00023136"/>
    </source>
</evidence>